<keyword evidence="4" id="KW-1185">Reference proteome</keyword>
<name>A0A2W5Y5X4_9MICO</name>
<feature type="transmembrane region" description="Helical" evidence="2">
    <location>
        <begin position="62"/>
        <end position="84"/>
    </location>
</feature>
<feature type="compositionally biased region" description="Low complexity" evidence="1">
    <location>
        <begin position="11"/>
        <end position="38"/>
    </location>
</feature>
<dbReference type="RefSeq" id="WP_111250823.1">
    <property type="nucleotide sequence ID" value="NZ_QKWH01000004.1"/>
</dbReference>
<sequence>MSTPEQPQAGTTTEPTADATPAAPPAAEVTDEAATAPEASREAEVAAVVDPGTVRRAPRYKAFFWIGALLGVAIGLGLGLYLVFTHDPSQGVPLFKPGVYVTVVVLATTTVTTLLAGLVAVLLDRRSVKGR</sequence>
<dbReference type="EMBL" id="QKWH01000004">
    <property type="protein sequence ID" value="PZR53544.1"/>
    <property type="molecule type" value="Genomic_DNA"/>
</dbReference>
<feature type="transmembrane region" description="Helical" evidence="2">
    <location>
        <begin position="99"/>
        <end position="123"/>
    </location>
</feature>
<evidence type="ECO:0000256" key="1">
    <source>
        <dbReference type="SAM" id="MobiDB-lite"/>
    </source>
</evidence>
<comment type="caution">
    <text evidence="3">The sequence shown here is derived from an EMBL/GenBank/DDBJ whole genome shotgun (WGS) entry which is preliminary data.</text>
</comment>
<dbReference type="AlphaFoldDB" id="A0A2W5Y5X4"/>
<evidence type="ECO:0000313" key="4">
    <source>
        <dbReference type="Proteomes" id="UP000248783"/>
    </source>
</evidence>
<proteinExistence type="predicted"/>
<protein>
    <submittedName>
        <fullName evidence="3">Uncharacterized protein</fullName>
    </submittedName>
</protein>
<keyword evidence="2" id="KW-1133">Transmembrane helix</keyword>
<reference evidence="3 4" key="1">
    <citation type="submission" date="2018-06" db="EMBL/GenBank/DDBJ databases">
        <title>Whole genome sequencing of a novel hydrocarbon degrading bacterial strain, PW21 isolated from oil contaminated produced water sample.</title>
        <authorList>
            <person name="Nagkirti P."/>
            <person name="Shaikh A."/>
            <person name="Gowdaman V."/>
            <person name="Engineer A.E."/>
            <person name="Dagar S."/>
            <person name="Dhakephalkar P.K."/>
        </authorList>
    </citation>
    <scope>NUCLEOTIDE SEQUENCE [LARGE SCALE GENOMIC DNA]</scope>
    <source>
        <strain evidence="3 4">PW21</strain>
    </source>
</reference>
<evidence type="ECO:0000313" key="3">
    <source>
        <dbReference type="EMBL" id="PZR53544.1"/>
    </source>
</evidence>
<dbReference type="Proteomes" id="UP000248783">
    <property type="component" value="Unassembled WGS sequence"/>
</dbReference>
<gene>
    <name evidence="3" type="ORF">DNL40_08600</name>
</gene>
<accession>A0A2W5Y5X4</accession>
<evidence type="ECO:0000256" key="2">
    <source>
        <dbReference type="SAM" id="Phobius"/>
    </source>
</evidence>
<keyword evidence="2" id="KW-0812">Transmembrane</keyword>
<feature type="compositionally biased region" description="Polar residues" evidence="1">
    <location>
        <begin position="1"/>
        <end position="10"/>
    </location>
</feature>
<organism evidence="3 4">
    <name type="scientific">Xylanimonas oleitrophica</name>
    <dbReference type="NCBI Taxonomy" id="2607479"/>
    <lineage>
        <taxon>Bacteria</taxon>
        <taxon>Bacillati</taxon>
        <taxon>Actinomycetota</taxon>
        <taxon>Actinomycetes</taxon>
        <taxon>Micrococcales</taxon>
        <taxon>Promicromonosporaceae</taxon>
        <taxon>Xylanimonas</taxon>
    </lineage>
</organism>
<keyword evidence="2" id="KW-0472">Membrane</keyword>
<feature type="region of interest" description="Disordered" evidence="1">
    <location>
        <begin position="1"/>
        <end position="45"/>
    </location>
</feature>